<accession>W9RZK9</accession>
<dbReference type="PANTHER" id="PTHR46162:SF2">
    <property type="entry name" value="ANKYRIN REPEAT-CONTAINING PROTEIN-RELATED"/>
    <property type="match status" value="1"/>
</dbReference>
<evidence type="ECO:0000313" key="3">
    <source>
        <dbReference type="Proteomes" id="UP000030645"/>
    </source>
</evidence>
<protein>
    <submittedName>
        <fullName evidence="2">Ubiquitin carboxyl-terminal hydrolase 12</fullName>
    </submittedName>
</protein>
<proteinExistence type="predicted"/>
<dbReference type="eggNOG" id="KOG1987">
    <property type="taxonomic scope" value="Eukaryota"/>
</dbReference>
<dbReference type="PROSITE" id="PS50144">
    <property type="entry name" value="MATH"/>
    <property type="match status" value="2"/>
</dbReference>
<dbReference type="Gene3D" id="2.60.210.10">
    <property type="entry name" value="Apoptosis, Tumor Necrosis Factor Receptor Associated Protein 2, Chain A"/>
    <property type="match status" value="2"/>
</dbReference>
<feature type="domain" description="MATH" evidence="1">
    <location>
        <begin position="353"/>
        <end position="478"/>
    </location>
</feature>
<reference evidence="3" key="1">
    <citation type="submission" date="2013-01" db="EMBL/GenBank/DDBJ databases">
        <title>Draft Genome Sequence of a Mulberry Tree, Morus notabilis C.K. Schneid.</title>
        <authorList>
            <person name="He N."/>
            <person name="Zhao S."/>
        </authorList>
    </citation>
    <scope>NUCLEOTIDE SEQUENCE</scope>
</reference>
<organism evidence="2 3">
    <name type="scientific">Morus notabilis</name>
    <dbReference type="NCBI Taxonomy" id="981085"/>
    <lineage>
        <taxon>Eukaryota</taxon>
        <taxon>Viridiplantae</taxon>
        <taxon>Streptophyta</taxon>
        <taxon>Embryophyta</taxon>
        <taxon>Tracheophyta</taxon>
        <taxon>Spermatophyta</taxon>
        <taxon>Magnoliopsida</taxon>
        <taxon>eudicotyledons</taxon>
        <taxon>Gunneridae</taxon>
        <taxon>Pentapetalae</taxon>
        <taxon>rosids</taxon>
        <taxon>fabids</taxon>
        <taxon>Rosales</taxon>
        <taxon>Moraceae</taxon>
        <taxon>Moreae</taxon>
        <taxon>Morus</taxon>
    </lineage>
</organism>
<evidence type="ECO:0000259" key="1">
    <source>
        <dbReference type="PROSITE" id="PS50144"/>
    </source>
</evidence>
<dbReference type="InterPro" id="IPR032157">
    <property type="entry name" value="PAC4"/>
</dbReference>
<dbReference type="InterPro" id="IPR002083">
    <property type="entry name" value="MATH/TRAF_dom"/>
</dbReference>
<dbReference type="eggNOG" id="KOG1018">
    <property type="taxonomic scope" value="Eukaryota"/>
</dbReference>
<dbReference type="Pfam" id="PF16093">
    <property type="entry name" value="PAC4"/>
    <property type="match status" value="1"/>
</dbReference>
<keyword evidence="2" id="KW-0378">Hydrolase</keyword>
<dbReference type="Pfam" id="PF22486">
    <property type="entry name" value="MATH_2"/>
    <property type="match status" value="2"/>
</dbReference>
<gene>
    <name evidence="2" type="ORF">L484_025136</name>
</gene>
<name>W9RZK9_9ROSA</name>
<sequence length="487" mass="54284">MEALNSALRSADISDDKQTENDVVPVISFSDAVNDVTLHFQIIRLPRQIYAWIGCNSAKFGHLYAAAPTQPRNNGASVSCVLGGASDNTASGIARRLVLKSGLHVILASNIPKNSPLLEAEAEKMLVQKLISLGSNPGNGLGTVVGALAFAPEDIVPTSYRAFDAIGVDSITMAAAPVFNDPNGVLRSISNVPPAHYTIKLQSFSLLMKNSIDRYASNQFEAGGYKWNLVIYPNGNKCRNVREYISLYLAMAEADSLQTGWEVYAVFRLFILNQNNDNYMVLQDVEGKERRFHRMKLEWGFDQFISLKVLNDSANGFLVDDTCVLGAEVFVCKERSTCKGECLQMIKDPITYKHSFWVYFSKLDVVCHESKEFNAADLKWKIRLYQKGKGDGLGTHLSLYLALVDSTDLPPGSKIYADFTLRILSQINTNNNFNYKASLWFSTRNEEYGRSRYITNAYFREPYLGYLVGDFSLFEAEVTVHGVVKPL</sequence>
<dbReference type="STRING" id="981085.W9RZK9"/>
<dbReference type="PANTHER" id="PTHR46162">
    <property type="entry name" value="TRAF-LIKE FAMILY PROTEIN"/>
    <property type="match status" value="1"/>
</dbReference>
<feature type="domain" description="MATH" evidence="1">
    <location>
        <begin position="194"/>
        <end position="329"/>
    </location>
</feature>
<dbReference type="EMBL" id="KE344806">
    <property type="protein sequence ID" value="EXB80280.1"/>
    <property type="molecule type" value="Genomic_DNA"/>
</dbReference>
<dbReference type="Proteomes" id="UP000030645">
    <property type="component" value="Unassembled WGS sequence"/>
</dbReference>
<dbReference type="CDD" id="cd00121">
    <property type="entry name" value="MATH"/>
    <property type="match status" value="2"/>
</dbReference>
<keyword evidence="3" id="KW-1185">Reference proteome</keyword>
<dbReference type="GO" id="GO:0043248">
    <property type="term" value="P:proteasome assembly"/>
    <property type="evidence" value="ECO:0007669"/>
    <property type="project" value="InterPro"/>
</dbReference>
<dbReference type="SUPFAM" id="SSF49599">
    <property type="entry name" value="TRAF domain-like"/>
    <property type="match status" value="2"/>
</dbReference>
<dbReference type="AlphaFoldDB" id="W9RZK9"/>
<evidence type="ECO:0000313" key="2">
    <source>
        <dbReference type="EMBL" id="EXB80280.1"/>
    </source>
</evidence>
<dbReference type="SMART" id="SM00061">
    <property type="entry name" value="MATH"/>
    <property type="match status" value="2"/>
</dbReference>
<dbReference type="InterPro" id="IPR008974">
    <property type="entry name" value="TRAF-like"/>
</dbReference>
<dbReference type="GO" id="GO:0016787">
    <property type="term" value="F:hydrolase activity"/>
    <property type="evidence" value="ECO:0007669"/>
    <property type="project" value="UniProtKB-KW"/>
</dbReference>